<accession>A0ABX0L8C0</accession>
<name>A0ABX0L8C0_9NEIS</name>
<dbReference type="RefSeq" id="WP_081545165.1">
    <property type="nucleotide sequence ID" value="NZ_JAAOMA010000027.1"/>
</dbReference>
<proteinExistence type="predicted"/>
<feature type="domain" description="YheO-like" evidence="1">
    <location>
        <begin position="20"/>
        <end position="139"/>
    </location>
</feature>
<dbReference type="Pfam" id="PF08348">
    <property type="entry name" value="PAS_6"/>
    <property type="match status" value="1"/>
</dbReference>
<dbReference type="EMBL" id="JAAOMA010000027">
    <property type="protein sequence ID" value="NHR07025.1"/>
    <property type="molecule type" value="Genomic_DNA"/>
</dbReference>
<gene>
    <name evidence="3" type="ORF">HA052_17690</name>
</gene>
<sequence>MAEEQARTADPSLAEKQAVLRALSAVVKLAGGMVDAHTEVVLHDLSRPECSIVAIENGHVSGRRLGDAILGGPAGDRGFAAIEQAMRQGGAEPALVSGYHTLSRDGRRLLSASAVFKTAAGEPFAALCLNSDRSQLEAALACLQALVGRAPPPQRAAPEPPAMDEAMQDIIAQALERGGKPLARMKKADKKRAVAQMLEQGLFIVKGGVERAAEALGVSRYTIYNYLDEIRGAAEGDET</sequence>
<reference evidence="3 4" key="1">
    <citation type="submission" date="2020-03" db="EMBL/GenBank/DDBJ databases">
        <title>Draft genome sequence of environmentally isolated cultures.</title>
        <authorList>
            <person name="Wilson H.S."/>
            <person name="De Leon M.E."/>
        </authorList>
    </citation>
    <scope>NUCLEOTIDE SEQUENCE [LARGE SCALE GENOMIC DNA]</scope>
    <source>
        <strain evidence="3 4">HSC-31F16</strain>
    </source>
</reference>
<evidence type="ECO:0000313" key="4">
    <source>
        <dbReference type="Proteomes" id="UP001515641"/>
    </source>
</evidence>
<dbReference type="InterPro" id="IPR013559">
    <property type="entry name" value="YheO"/>
</dbReference>
<keyword evidence="4" id="KW-1185">Reference proteome</keyword>
<dbReference type="Gene3D" id="1.10.10.60">
    <property type="entry name" value="Homeodomain-like"/>
    <property type="match status" value="1"/>
</dbReference>
<dbReference type="Pfam" id="PF13309">
    <property type="entry name" value="HTH_22"/>
    <property type="match status" value="1"/>
</dbReference>
<evidence type="ECO:0000259" key="2">
    <source>
        <dbReference type="Pfam" id="PF13309"/>
    </source>
</evidence>
<dbReference type="Proteomes" id="UP001515641">
    <property type="component" value="Unassembled WGS sequence"/>
</dbReference>
<dbReference type="InterPro" id="IPR039445">
    <property type="entry name" value="DauR-like_HTH"/>
</dbReference>
<evidence type="ECO:0000259" key="1">
    <source>
        <dbReference type="Pfam" id="PF08348"/>
    </source>
</evidence>
<evidence type="ECO:0000313" key="3">
    <source>
        <dbReference type="EMBL" id="NHR07025.1"/>
    </source>
</evidence>
<evidence type="ECO:0008006" key="5">
    <source>
        <dbReference type="Google" id="ProtNLM"/>
    </source>
</evidence>
<organism evidence="3 4">
    <name type="scientific">Chromobacterium fluminis</name>
    <dbReference type="NCBI Taxonomy" id="3044269"/>
    <lineage>
        <taxon>Bacteria</taxon>
        <taxon>Pseudomonadati</taxon>
        <taxon>Pseudomonadota</taxon>
        <taxon>Betaproteobacteria</taxon>
        <taxon>Neisseriales</taxon>
        <taxon>Chromobacteriaceae</taxon>
        <taxon>Chromobacterium</taxon>
    </lineage>
</organism>
<protein>
    <recommendedName>
        <fullName evidence="5">Transcriptional regulator YheO</fullName>
    </recommendedName>
</protein>
<dbReference type="PANTHER" id="PTHR35568">
    <property type="entry name" value="TRANSCRIPTIONAL REGULATOR DAUR"/>
    <property type="match status" value="1"/>
</dbReference>
<dbReference type="PANTHER" id="PTHR35568:SF1">
    <property type="entry name" value="TRANSCRIPTIONAL REGULATOR DAUR"/>
    <property type="match status" value="1"/>
</dbReference>
<comment type="caution">
    <text evidence="3">The sequence shown here is derived from an EMBL/GenBank/DDBJ whole genome shotgun (WGS) entry which is preliminary data.</text>
</comment>
<dbReference type="InterPro" id="IPR039446">
    <property type="entry name" value="DauR-like"/>
</dbReference>
<feature type="domain" description="Transcriptional regulator DauR-like HTH" evidence="2">
    <location>
        <begin position="167"/>
        <end position="228"/>
    </location>
</feature>